<dbReference type="SUPFAM" id="SSF54913">
    <property type="entry name" value="GlnB-like"/>
    <property type="match status" value="1"/>
</dbReference>
<proteinExistence type="predicted"/>
<name>A0A1G8LWR4_9CLOT</name>
<evidence type="ECO:0000313" key="1">
    <source>
        <dbReference type="EMBL" id="SDI60108.1"/>
    </source>
</evidence>
<reference evidence="1 2" key="1">
    <citation type="submission" date="2016-10" db="EMBL/GenBank/DDBJ databases">
        <authorList>
            <person name="de Groot N.N."/>
        </authorList>
    </citation>
    <scope>NUCLEOTIDE SEQUENCE [LARGE SCALE GENOMIC DNA]</scope>
    <source>
        <strain evidence="1 2">CGMCC 1.5058</strain>
    </source>
</reference>
<dbReference type="EMBL" id="FNDZ01000003">
    <property type="protein sequence ID" value="SDI60108.1"/>
    <property type="molecule type" value="Genomic_DNA"/>
</dbReference>
<dbReference type="AlphaFoldDB" id="A0A1G8LWR4"/>
<evidence type="ECO:0000313" key="2">
    <source>
        <dbReference type="Proteomes" id="UP000183255"/>
    </source>
</evidence>
<accession>A0A1G8LWR4</accession>
<evidence type="ECO:0008006" key="3">
    <source>
        <dbReference type="Google" id="ProtNLM"/>
    </source>
</evidence>
<protein>
    <recommendedName>
        <fullName evidence="3">Nitrogen regulatory protein P-II family</fullName>
    </recommendedName>
</protein>
<gene>
    <name evidence="1" type="ORF">SAMN05421804_103207</name>
</gene>
<organism evidence="1 2">
    <name type="scientific">Proteiniclasticum ruminis</name>
    <dbReference type="NCBI Taxonomy" id="398199"/>
    <lineage>
        <taxon>Bacteria</taxon>
        <taxon>Bacillati</taxon>
        <taxon>Bacillota</taxon>
        <taxon>Clostridia</taxon>
        <taxon>Eubacteriales</taxon>
        <taxon>Clostridiaceae</taxon>
        <taxon>Proteiniclasticum</taxon>
    </lineage>
</organism>
<dbReference type="Proteomes" id="UP000183255">
    <property type="component" value="Unassembled WGS sequence"/>
</dbReference>
<dbReference type="RefSeq" id="WP_031575093.1">
    <property type="nucleotide sequence ID" value="NZ_DAMBCI010000273.1"/>
</dbReference>
<dbReference type="InterPro" id="IPR011322">
    <property type="entry name" value="N-reg_PII-like_a/b"/>
</dbReference>
<sequence length="112" mass="12204">MQLLILILKDLDCITTLITSLAEAGVKGGTLLEGKGMANILMKQEEVPIFGMLRHLMNDTIEEKSHVLLFVLQEEQVLPTKSTIKRITGDLNKPGAGIMFSIPITSVEGLGE</sequence>